<dbReference type="PANTHER" id="PTHR46124:SF3">
    <property type="entry name" value="HYDROLASE"/>
    <property type="match status" value="1"/>
</dbReference>
<dbReference type="Proteomes" id="UP001269267">
    <property type="component" value="Unassembled WGS sequence"/>
</dbReference>
<evidence type="ECO:0000256" key="1">
    <source>
        <dbReference type="ARBA" id="ARBA00009275"/>
    </source>
</evidence>
<dbReference type="Pfam" id="PF01026">
    <property type="entry name" value="TatD_DNase"/>
    <property type="match status" value="1"/>
</dbReference>
<comment type="caution">
    <text evidence="4">The sequence shown here is derived from an EMBL/GenBank/DDBJ whole genome shotgun (WGS) entry which is preliminary data.</text>
</comment>
<sequence length="256" mass="28388">MLIDAHCHLDFAAFDPDREAVIDAARRAGVEHFIVPGTMRERWQPVLALGERAQFSVCAGLHPYFIDQHQASDLAELDSLIGGHPDIVAVGECGIDGRFEDTLEAQWRYFDTQLALAKQHELPVVVHCVKANDSVAKRLRQRALAHTGLIHAFSGSYEQARKFIDLGYLLGLGGAVTYSRAKRLHRVIRALPDDSFVLETDSPDMPLSGYQGQRNEPCRVSEVCNSVAALRDQTVEQVAAFSSANARRLFRLPPES</sequence>
<name>A0ABU1GCA5_9GAMM</name>
<dbReference type="NCBIfam" id="TIGR00010">
    <property type="entry name" value="YchF/TatD family DNA exonuclease"/>
    <property type="match status" value="1"/>
</dbReference>
<evidence type="ECO:0000313" key="5">
    <source>
        <dbReference type="Proteomes" id="UP001269267"/>
    </source>
</evidence>
<organism evidence="4 5">
    <name type="scientific">Vreelandella gomseomensis</name>
    <dbReference type="NCBI Taxonomy" id="370766"/>
    <lineage>
        <taxon>Bacteria</taxon>
        <taxon>Pseudomonadati</taxon>
        <taxon>Pseudomonadota</taxon>
        <taxon>Gammaproteobacteria</taxon>
        <taxon>Oceanospirillales</taxon>
        <taxon>Halomonadaceae</taxon>
        <taxon>Vreelandella</taxon>
    </lineage>
</organism>
<dbReference type="InterPro" id="IPR032466">
    <property type="entry name" value="Metal_Hydrolase"/>
</dbReference>
<evidence type="ECO:0000256" key="2">
    <source>
        <dbReference type="ARBA" id="ARBA00022723"/>
    </source>
</evidence>
<gene>
    <name evidence="4" type="ORF">QC815_08165</name>
</gene>
<dbReference type="GO" id="GO:0016787">
    <property type="term" value="F:hydrolase activity"/>
    <property type="evidence" value="ECO:0007669"/>
    <property type="project" value="UniProtKB-KW"/>
</dbReference>
<dbReference type="InterPro" id="IPR015991">
    <property type="entry name" value="TatD/YcfH-like"/>
</dbReference>
<accession>A0ABU1GCA5</accession>
<evidence type="ECO:0000256" key="3">
    <source>
        <dbReference type="ARBA" id="ARBA00022801"/>
    </source>
</evidence>
<dbReference type="RefSeq" id="WP_230448048.1">
    <property type="nucleotide sequence ID" value="NZ_JARWAI010000005.1"/>
</dbReference>
<evidence type="ECO:0000313" key="4">
    <source>
        <dbReference type="EMBL" id="MDR5874902.1"/>
    </source>
</evidence>
<keyword evidence="3 4" id="KW-0378">Hydrolase</keyword>
<dbReference type="PANTHER" id="PTHR46124">
    <property type="entry name" value="D-AMINOACYL-TRNA DEACYLASE"/>
    <property type="match status" value="1"/>
</dbReference>
<dbReference type="SUPFAM" id="SSF51556">
    <property type="entry name" value="Metallo-dependent hydrolases"/>
    <property type="match status" value="1"/>
</dbReference>
<dbReference type="EMBL" id="JARWAI010000005">
    <property type="protein sequence ID" value="MDR5874902.1"/>
    <property type="molecule type" value="Genomic_DNA"/>
</dbReference>
<dbReference type="PIRSF" id="PIRSF005902">
    <property type="entry name" value="DNase_TatD"/>
    <property type="match status" value="1"/>
</dbReference>
<dbReference type="EC" id="3.1.-.-" evidence="4"/>
<keyword evidence="2" id="KW-0479">Metal-binding</keyword>
<dbReference type="CDD" id="cd01310">
    <property type="entry name" value="TatD_DNAse"/>
    <property type="match status" value="1"/>
</dbReference>
<dbReference type="InterPro" id="IPR018228">
    <property type="entry name" value="DNase_TatD-rel_CS"/>
</dbReference>
<dbReference type="InterPro" id="IPR001130">
    <property type="entry name" value="TatD-like"/>
</dbReference>
<reference evidence="4 5" key="1">
    <citation type="submission" date="2023-04" db="EMBL/GenBank/DDBJ databases">
        <title>A long-awaited taxogenomic arrangement of the family Halomonadaceae.</title>
        <authorList>
            <person name="De La Haba R."/>
            <person name="Chuvochina M."/>
            <person name="Wittouck S."/>
            <person name="Arahal D.R."/>
            <person name="Sanchez-Porro C."/>
            <person name="Hugenholtz P."/>
            <person name="Ventosa A."/>
        </authorList>
    </citation>
    <scope>NUCLEOTIDE SEQUENCE [LARGE SCALE GENOMIC DNA]</scope>
    <source>
        <strain evidence="4 5">DSM 18042</strain>
    </source>
</reference>
<keyword evidence="5" id="KW-1185">Reference proteome</keyword>
<comment type="similarity">
    <text evidence="1">Belongs to the metallo-dependent hydrolases superfamily. TatD-type hydrolase family.</text>
</comment>
<protein>
    <submittedName>
        <fullName evidence="4">TatD family hydrolase</fullName>
        <ecNumber evidence="4">3.1.-.-</ecNumber>
    </submittedName>
</protein>
<dbReference type="PROSITE" id="PS01137">
    <property type="entry name" value="TATD_1"/>
    <property type="match status" value="1"/>
</dbReference>
<dbReference type="Gene3D" id="3.20.20.140">
    <property type="entry name" value="Metal-dependent hydrolases"/>
    <property type="match status" value="1"/>
</dbReference>
<proteinExistence type="inferred from homology"/>